<evidence type="ECO:0000313" key="2">
    <source>
        <dbReference type="EnsemblPlants" id="MELO3C031403.2.1"/>
    </source>
</evidence>
<dbReference type="Gramene" id="MELO3C031403.2.1">
    <property type="protein sequence ID" value="MELO3C031403.2.1"/>
    <property type="gene ID" value="MELO3C031403.2"/>
</dbReference>
<proteinExistence type="predicted"/>
<keyword evidence="1" id="KW-0812">Transmembrane</keyword>
<name>A0A9I9EB88_CUCME</name>
<keyword evidence="1" id="KW-1133">Transmembrane helix</keyword>
<evidence type="ECO:0000256" key="1">
    <source>
        <dbReference type="SAM" id="Phobius"/>
    </source>
</evidence>
<accession>A0A9I9EB88</accession>
<sequence>MGQSHTLDILSMQQSHYMLLNLTRNFRVLESLVDYGLRRGNNRLFIFNGSDSFQRQNYERGRFLFSENRREVVYSSFLLDTRYIEKNQSFIPFLTTIYTYSIWILLFSFEF</sequence>
<keyword evidence="1" id="KW-0472">Membrane</keyword>
<dbReference type="AlphaFoldDB" id="A0A9I9EB88"/>
<organism evidence="2">
    <name type="scientific">Cucumis melo</name>
    <name type="common">Muskmelon</name>
    <dbReference type="NCBI Taxonomy" id="3656"/>
    <lineage>
        <taxon>Eukaryota</taxon>
        <taxon>Viridiplantae</taxon>
        <taxon>Streptophyta</taxon>
        <taxon>Embryophyta</taxon>
        <taxon>Tracheophyta</taxon>
        <taxon>Spermatophyta</taxon>
        <taxon>Magnoliopsida</taxon>
        <taxon>eudicotyledons</taxon>
        <taxon>Gunneridae</taxon>
        <taxon>Pentapetalae</taxon>
        <taxon>rosids</taxon>
        <taxon>fabids</taxon>
        <taxon>Cucurbitales</taxon>
        <taxon>Cucurbitaceae</taxon>
        <taxon>Benincaseae</taxon>
        <taxon>Cucumis</taxon>
    </lineage>
</organism>
<protein>
    <submittedName>
        <fullName evidence="2">Uncharacterized protein</fullName>
    </submittedName>
</protein>
<dbReference type="EnsemblPlants" id="MELO3C031403.2.1">
    <property type="protein sequence ID" value="MELO3C031403.2.1"/>
    <property type="gene ID" value="MELO3C031403.2"/>
</dbReference>
<reference evidence="2" key="1">
    <citation type="submission" date="2023-03" db="UniProtKB">
        <authorList>
            <consortium name="EnsemblPlants"/>
        </authorList>
    </citation>
    <scope>IDENTIFICATION</scope>
</reference>
<feature type="transmembrane region" description="Helical" evidence="1">
    <location>
        <begin position="90"/>
        <end position="109"/>
    </location>
</feature>